<protein>
    <submittedName>
        <fullName evidence="1">Uncharacterized protein</fullName>
    </submittedName>
</protein>
<reference evidence="1 2" key="1">
    <citation type="submission" date="2024-01" db="EMBL/GenBank/DDBJ databases">
        <title>Genome assemblies of Stephania.</title>
        <authorList>
            <person name="Yang L."/>
        </authorList>
    </citation>
    <scope>NUCLEOTIDE SEQUENCE [LARGE SCALE GENOMIC DNA]</scope>
    <source>
        <strain evidence="1">QJT</strain>
        <tissue evidence="1">Leaf</tissue>
    </source>
</reference>
<name>A0AAP0K4M0_9MAGN</name>
<dbReference type="EMBL" id="JBBNAE010000002">
    <property type="protein sequence ID" value="KAK9145109.1"/>
    <property type="molecule type" value="Genomic_DNA"/>
</dbReference>
<sequence length="63" mass="7589">MSFVTINERLTRAFERTLTVNDLYLHLYMKNHDEVTFIDTRSTRFYLFIVDPCRLNSRADIKS</sequence>
<keyword evidence="2" id="KW-1185">Reference proteome</keyword>
<gene>
    <name evidence="1" type="ORF">Sjap_005012</name>
</gene>
<evidence type="ECO:0000313" key="2">
    <source>
        <dbReference type="Proteomes" id="UP001417504"/>
    </source>
</evidence>
<dbReference type="Proteomes" id="UP001417504">
    <property type="component" value="Unassembled WGS sequence"/>
</dbReference>
<accession>A0AAP0K4M0</accession>
<organism evidence="1 2">
    <name type="scientific">Stephania japonica</name>
    <dbReference type="NCBI Taxonomy" id="461633"/>
    <lineage>
        <taxon>Eukaryota</taxon>
        <taxon>Viridiplantae</taxon>
        <taxon>Streptophyta</taxon>
        <taxon>Embryophyta</taxon>
        <taxon>Tracheophyta</taxon>
        <taxon>Spermatophyta</taxon>
        <taxon>Magnoliopsida</taxon>
        <taxon>Ranunculales</taxon>
        <taxon>Menispermaceae</taxon>
        <taxon>Menispermoideae</taxon>
        <taxon>Cissampelideae</taxon>
        <taxon>Stephania</taxon>
    </lineage>
</organism>
<dbReference type="AlphaFoldDB" id="A0AAP0K4M0"/>
<proteinExistence type="predicted"/>
<evidence type="ECO:0000313" key="1">
    <source>
        <dbReference type="EMBL" id="KAK9145109.1"/>
    </source>
</evidence>
<comment type="caution">
    <text evidence="1">The sequence shown here is derived from an EMBL/GenBank/DDBJ whole genome shotgun (WGS) entry which is preliminary data.</text>
</comment>